<dbReference type="AlphaFoldDB" id="A0A0U5H3K9"/>
<reference evidence="2" key="1">
    <citation type="journal article" date="2016" name="Environ. Microbiol.">
        <title>The complete genome of a viable archaeum isolated from 123-million-year-old rock salt.</title>
        <authorList>
            <person name="Jaakkola S.T."/>
            <person name="Pfeiffer F."/>
            <person name="Ravantti J.J."/>
            <person name="Guo Q."/>
            <person name="Liu Y."/>
            <person name="Chen X."/>
            <person name="Ma H."/>
            <person name="Yang C."/>
            <person name="Oksanen H.M."/>
            <person name="Bamford D.H."/>
        </authorList>
    </citation>
    <scope>NUCLEOTIDE SEQUENCE</scope>
    <source>
        <strain evidence="2">JI20-1</strain>
    </source>
</reference>
<protein>
    <submittedName>
        <fullName evidence="1">Small CPxCG-related zinc finger protein</fullName>
    </submittedName>
</protein>
<accession>A0A0U5H3K9</accession>
<sequence>MAFETYECQACGDEFKAFEDSEAAANGYCSPRCEVDGKGL</sequence>
<dbReference type="Proteomes" id="UP000066737">
    <property type="component" value="Chromosome I"/>
</dbReference>
<dbReference type="KEGG" id="hhb:Hhub_2178"/>
<proteinExistence type="predicted"/>
<name>A0A0U5H3K9_9EURY</name>
<dbReference type="STRING" id="1407499.HHUB_2178"/>
<dbReference type="RefSeq" id="WP_256943882.1">
    <property type="nucleotide sequence ID" value="NZ_CEML01000002.1"/>
</dbReference>
<evidence type="ECO:0000313" key="2">
    <source>
        <dbReference type="Proteomes" id="UP000066737"/>
    </source>
</evidence>
<gene>
    <name evidence="1" type="ORF">HHUB_2178</name>
</gene>
<keyword evidence="2" id="KW-1185">Reference proteome</keyword>
<dbReference type="EMBL" id="LN831302">
    <property type="protein sequence ID" value="CQH55082.1"/>
    <property type="molecule type" value="Genomic_DNA"/>
</dbReference>
<evidence type="ECO:0000313" key="1">
    <source>
        <dbReference type="EMBL" id="CQH55082.1"/>
    </source>
</evidence>
<organism evidence="1 2">
    <name type="scientific">Halobacterium hubeiense</name>
    <dbReference type="NCBI Taxonomy" id="1407499"/>
    <lineage>
        <taxon>Archaea</taxon>
        <taxon>Methanobacteriati</taxon>
        <taxon>Methanobacteriota</taxon>
        <taxon>Stenosarchaea group</taxon>
        <taxon>Halobacteria</taxon>
        <taxon>Halobacteriales</taxon>
        <taxon>Halobacteriaceae</taxon>
        <taxon>Halobacterium</taxon>
    </lineage>
</organism>